<gene>
    <name evidence="2" type="ORF">ZHD862_LOCUS2328</name>
</gene>
<feature type="coiled-coil region" evidence="1">
    <location>
        <begin position="220"/>
        <end position="247"/>
    </location>
</feature>
<feature type="coiled-coil region" evidence="1">
    <location>
        <begin position="103"/>
        <end position="151"/>
    </location>
</feature>
<dbReference type="Proteomes" id="UP000663864">
    <property type="component" value="Unassembled WGS sequence"/>
</dbReference>
<dbReference type="AlphaFoldDB" id="A0A813SGZ8"/>
<accession>A0A813SGZ8</accession>
<evidence type="ECO:0000313" key="3">
    <source>
        <dbReference type="Proteomes" id="UP000663864"/>
    </source>
</evidence>
<proteinExistence type="predicted"/>
<protein>
    <submittedName>
        <fullName evidence="2">Uncharacterized protein</fullName>
    </submittedName>
</protein>
<evidence type="ECO:0000256" key="1">
    <source>
        <dbReference type="SAM" id="Coils"/>
    </source>
</evidence>
<reference evidence="2" key="1">
    <citation type="submission" date="2021-02" db="EMBL/GenBank/DDBJ databases">
        <authorList>
            <person name="Nowell W R."/>
        </authorList>
    </citation>
    <scope>NUCLEOTIDE SEQUENCE</scope>
</reference>
<evidence type="ECO:0000313" key="2">
    <source>
        <dbReference type="EMBL" id="CAF0799372.1"/>
    </source>
</evidence>
<comment type="caution">
    <text evidence="2">The sequence shown here is derived from an EMBL/GenBank/DDBJ whole genome shotgun (WGS) entry which is preliminary data.</text>
</comment>
<sequence length="380" mass="45672">MTDNINKKFIEQLNKHIELNREHIKSIQYNSNLTKIRLNKTRIDLNQRYEIRNNYYHRKFPLLLHDLSIIKSNKIYFQTIEKQHYQSIKFYKNLFNIQSSINIEQYDKQLQQSIKTLNNLKNNINQYENNINELKQELIKQNQQINFYINNLFHIQYEQYQIQLDIEQLKQKILFEKTLYNEIKQFYLEEKKSFFNLNITFESYYQKIFQGEQHEYIDQLKQKQQILKDEEITLKNILKKSKNLNESQINRFHTEYIKLTNDITQTKLNIQKKITDLLPLQSELSIYDTTFNINRNTFIQSKNQLLLVPTTTITTTMNTEEITHEAAPLINKLNKTILHPEQQPSPIESTIKSESTKSTSEKIIEKSYQSITKHATCMAV</sequence>
<organism evidence="2 3">
    <name type="scientific">Rotaria sordida</name>
    <dbReference type="NCBI Taxonomy" id="392033"/>
    <lineage>
        <taxon>Eukaryota</taxon>
        <taxon>Metazoa</taxon>
        <taxon>Spiralia</taxon>
        <taxon>Gnathifera</taxon>
        <taxon>Rotifera</taxon>
        <taxon>Eurotatoria</taxon>
        <taxon>Bdelloidea</taxon>
        <taxon>Philodinida</taxon>
        <taxon>Philodinidae</taxon>
        <taxon>Rotaria</taxon>
    </lineage>
</organism>
<name>A0A813SGZ8_9BILA</name>
<keyword evidence="1" id="KW-0175">Coiled coil</keyword>
<dbReference type="EMBL" id="CAJNOT010000045">
    <property type="protein sequence ID" value="CAF0799372.1"/>
    <property type="molecule type" value="Genomic_DNA"/>
</dbReference>